<name>A0A0A9AAV1_ARUDO</name>
<dbReference type="EMBL" id="GBRH01249684">
    <property type="protein sequence ID" value="JAD48211.1"/>
    <property type="molecule type" value="Transcribed_RNA"/>
</dbReference>
<evidence type="ECO:0000313" key="1">
    <source>
        <dbReference type="EMBL" id="JAD48211.1"/>
    </source>
</evidence>
<organism evidence="1">
    <name type="scientific">Arundo donax</name>
    <name type="common">Giant reed</name>
    <name type="synonym">Donax arundinaceus</name>
    <dbReference type="NCBI Taxonomy" id="35708"/>
    <lineage>
        <taxon>Eukaryota</taxon>
        <taxon>Viridiplantae</taxon>
        <taxon>Streptophyta</taxon>
        <taxon>Embryophyta</taxon>
        <taxon>Tracheophyta</taxon>
        <taxon>Spermatophyta</taxon>
        <taxon>Magnoliopsida</taxon>
        <taxon>Liliopsida</taxon>
        <taxon>Poales</taxon>
        <taxon>Poaceae</taxon>
        <taxon>PACMAD clade</taxon>
        <taxon>Arundinoideae</taxon>
        <taxon>Arundineae</taxon>
        <taxon>Arundo</taxon>
    </lineage>
</organism>
<accession>A0A0A9AAV1</accession>
<proteinExistence type="predicted"/>
<reference evidence="1" key="1">
    <citation type="submission" date="2014-09" db="EMBL/GenBank/DDBJ databases">
        <authorList>
            <person name="Magalhaes I.L.F."/>
            <person name="Oliveira U."/>
            <person name="Santos F.R."/>
            <person name="Vidigal T.H.D.A."/>
            <person name="Brescovit A.D."/>
            <person name="Santos A.J."/>
        </authorList>
    </citation>
    <scope>NUCLEOTIDE SEQUENCE</scope>
    <source>
        <tissue evidence="1">Shoot tissue taken approximately 20 cm above the soil surface</tissue>
    </source>
</reference>
<dbReference type="AlphaFoldDB" id="A0A0A9AAV1"/>
<sequence length="27" mass="3381">MIRIIKLAMELRYFIVKLHSCMEWLNE</sequence>
<protein>
    <submittedName>
        <fullName evidence="1">Uncharacterized protein</fullName>
    </submittedName>
</protein>
<reference evidence="1" key="2">
    <citation type="journal article" date="2015" name="Data Brief">
        <title>Shoot transcriptome of the giant reed, Arundo donax.</title>
        <authorList>
            <person name="Barrero R.A."/>
            <person name="Guerrero F.D."/>
            <person name="Moolhuijzen P."/>
            <person name="Goolsby J.A."/>
            <person name="Tidwell J."/>
            <person name="Bellgard S.E."/>
            <person name="Bellgard M.I."/>
        </authorList>
    </citation>
    <scope>NUCLEOTIDE SEQUENCE</scope>
    <source>
        <tissue evidence="1">Shoot tissue taken approximately 20 cm above the soil surface</tissue>
    </source>
</reference>